<keyword evidence="3" id="KW-1185">Reference proteome</keyword>
<dbReference type="PANTHER" id="PTHR46211:SF14">
    <property type="entry name" value="GLYCEROPHOSPHODIESTER PHOSPHODIESTERASE"/>
    <property type="match status" value="1"/>
</dbReference>
<dbReference type="PROSITE" id="PS50007">
    <property type="entry name" value="PIPLC_X_DOMAIN"/>
    <property type="match status" value="1"/>
</dbReference>
<feature type="domain" description="GP-PDE" evidence="1">
    <location>
        <begin position="22"/>
        <end position="287"/>
    </location>
</feature>
<protein>
    <submittedName>
        <fullName evidence="2">Glycerophosphodiester phosphodiesterase</fullName>
    </submittedName>
</protein>
<dbReference type="EMBL" id="JBHSGP010000007">
    <property type="protein sequence ID" value="MFC4721543.1"/>
    <property type="molecule type" value="Genomic_DNA"/>
</dbReference>
<accession>A0ABV9N434</accession>
<dbReference type="Gene3D" id="3.20.20.190">
    <property type="entry name" value="Phosphatidylinositol (PI) phosphodiesterase"/>
    <property type="match status" value="1"/>
</dbReference>
<dbReference type="CDD" id="cd08567">
    <property type="entry name" value="GDPD_SpGDE_like"/>
    <property type="match status" value="1"/>
</dbReference>
<dbReference type="PANTHER" id="PTHR46211">
    <property type="entry name" value="GLYCEROPHOSPHORYL DIESTER PHOSPHODIESTERASE"/>
    <property type="match status" value="1"/>
</dbReference>
<evidence type="ECO:0000259" key="1">
    <source>
        <dbReference type="PROSITE" id="PS51704"/>
    </source>
</evidence>
<dbReference type="InterPro" id="IPR030395">
    <property type="entry name" value="GP_PDE_dom"/>
</dbReference>
<comment type="caution">
    <text evidence="2">The sequence shown here is derived from an EMBL/GenBank/DDBJ whole genome shotgun (WGS) entry which is preliminary data.</text>
</comment>
<dbReference type="SUPFAM" id="SSF51695">
    <property type="entry name" value="PLC-like phosphodiesterases"/>
    <property type="match status" value="1"/>
</dbReference>
<dbReference type="RefSeq" id="WP_387961301.1">
    <property type="nucleotide sequence ID" value="NZ_JBHSGP010000007.1"/>
</dbReference>
<name>A0ABV9N434_9FLAO</name>
<evidence type="ECO:0000313" key="3">
    <source>
        <dbReference type="Proteomes" id="UP001595953"/>
    </source>
</evidence>
<evidence type="ECO:0000313" key="2">
    <source>
        <dbReference type="EMBL" id="MFC4721543.1"/>
    </source>
</evidence>
<sequence>MKHLFYLLSFMALTNCNSNPQIDVQGHRGFRGLFPENSIVGFKKALDIGVQTLEMDVVISKDNKVVVSHDPFMNHEIALDPYGDTISKEKELSFNLYKMTYDSIKQYDCGSKPHLRFPKQQKIRVHKPLLDEVIAMAEKESKGTTFYNIEIKSLPEWDTIYTPKVDTFVDLVLELIVSRGISERTTLQSFDVRTLEVVKKKFPEIQTALLVDEFEVIADKMNNLSFKPEIISPYFKLLNANTVKDLQSKGFKVIPWTVNKEDDIELIISYKVDGIISDYPDIVLNRFSVR</sequence>
<dbReference type="Proteomes" id="UP001595953">
    <property type="component" value="Unassembled WGS sequence"/>
</dbReference>
<gene>
    <name evidence="2" type="ORF">ACFO5O_04360</name>
</gene>
<dbReference type="InterPro" id="IPR017946">
    <property type="entry name" value="PLC-like_Pdiesterase_TIM-brl"/>
</dbReference>
<organism evidence="2 3">
    <name type="scientific">Geojedonia litorea</name>
    <dbReference type="NCBI Taxonomy" id="1268269"/>
    <lineage>
        <taxon>Bacteria</taxon>
        <taxon>Pseudomonadati</taxon>
        <taxon>Bacteroidota</taxon>
        <taxon>Flavobacteriia</taxon>
        <taxon>Flavobacteriales</taxon>
        <taxon>Flavobacteriaceae</taxon>
        <taxon>Geojedonia</taxon>
    </lineage>
</organism>
<dbReference type="Pfam" id="PF03009">
    <property type="entry name" value="GDPD"/>
    <property type="match status" value="1"/>
</dbReference>
<reference evidence="3" key="1">
    <citation type="journal article" date="2019" name="Int. J. Syst. Evol. Microbiol.">
        <title>The Global Catalogue of Microorganisms (GCM) 10K type strain sequencing project: providing services to taxonomists for standard genome sequencing and annotation.</title>
        <authorList>
            <consortium name="The Broad Institute Genomics Platform"/>
            <consortium name="The Broad Institute Genome Sequencing Center for Infectious Disease"/>
            <person name="Wu L."/>
            <person name="Ma J."/>
        </authorList>
    </citation>
    <scope>NUCLEOTIDE SEQUENCE [LARGE SCALE GENOMIC DNA]</scope>
    <source>
        <strain evidence="3">CCUG 63682</strain>
    </source>
</reference>
<proteinExistence type="predicted"/>
<dbReference type="PROSITE" id="PS51704">
    <property type="entry name" value="GP_PDE"/>
    <property type="match status" value="1"/>
</dbReference>